<protein>
    <submittedName>
        <fullName evidence="1">Uncharacterized protein</fullName>
    </submittedName>
</protein>
<organism evidence="1 2">
    <name type="scientific">Camellia lanceoleosa</name>
    <dbReference type="NCBI Taxonomy" id="1840588"/>
    <lineage>
        <taxon>Eukaryota</taxon>
        <taxon>Viridiplantae</taxon>
        <taxon>Streptophyta</taxon>
        <taxon>Embryophyta</taxon>
        <taxon>Tracheophyta</taxon>
        <taxon>Spermatophyta</taxon>
        <taxon>Magnoliopsida</taxon>
        <taxon>eudicotyledons</taxon>
        <taxon>Gunneridae</taxon>
        <taxon>Pentapetalae</taxon>
        <taxon>asterids</taxon>
        <taxon>Ericales</taxon>
        <taxon>Theaceae</taxon>
        <taxon>Camellia</taxon>
    </lineage>
</organism>
<proteinExistence type="predicted"/>
<keyword evidence="2" id="KW-1185">Reference proteome</keyword>
<dbReference type="Proteomes" id="UP001060215">
    <property type="component" value="Chromosome 1"/>
</dbReference>
<gene>
    <name evidence="1" type="ORF">LOK49_LG01G01091</name>
</gene>
<name>A0ACC0IY95_9ERIC</name>
<dbReference type="EMBL" id="CM045758">
    <property type="protein sequence ID" value="KAI8030274.1"/>
    <property type="molecule type" value="Genomic_DNA"/>
</dbReference>
<evidence type="ECO:0000313" key="1">
    <source>
        <dbReference type="EMBL" id="KAI8030274.1"/>
    </source>
</evidence>
<sequence length="93" mass="11414">MTFFCFPLKEWRRETRKLFYSDKKGAEENIWRKTIDFTFEASEKLKPEDCIRVTMQYGGVTNSYRCIILRRYYKMETIKYCNKLNELDLENNN</sequence>
<comment type="caution">
    <text evidence="1">The sequence shown here is derived from an EMBL/GenBank/DDBJ whole genome shotgun (WGS) entry which is preliminary data.</text>
</comment>
<evidence type="ECO:0000313" key="2">
    <source>
        <dbReference type="Proteomes" id="UP001060215"/>
    </source>
</evidence>
<reference evidence="1 2" key="1">
    <citation type="journal article" date="2022" name="Plant J.">
        <title>Chromosome-level genome of Camellia lanceoleosa provides a valuable resource for understanding genome evolution and self-incompatibility.</title>
        <authorList>
            <person name="Gong W."/>
            <person name="Xiao S."/>
            <person name="Wang L."/>
            <person name="Liao Z."/>
            <person name="Chang Y."/>
            <person name="Mo W."/>
            <person name="Hu G."/>
            <person name="Li W."/>
            <person name="Zhao G."/>
            <person name="Zhu H."/>
            <person name="Hu X."/>
            <person name="Ji K."/>
            <person name="Xiang X."/>
            <person name="Song Q."/>
            <person name="Yuan D."/>
            <person name="Jin S."/>
            <person name="Zhang L."/>
        </authorList>
    </citation>
    <scope>NUCLEOTIDE SEQUENCE [LARGE SCALE GENOMIC DNA]</scope>
    <source>
        <strain evidence="1">SQ_2022a</strain>
    </source>
</reference>
<accession>A0ACC0IY95</accession>